<evidence type="ECO:0000313" key="8">
    <source>
        <dbReference type="Proteomes" id="UP000283095"/>
    </source>
</evidence>
<dbReference type="GO" id="GO:0071949">
    <property type="term" value="F:FAD binding"/>
    <property type="evidence" value="ECO:0007669"/>
    <property type="project" value="InterPro"/>
</dbReference>
<reference evidence="7 8" key="1">
    <citation type="submission" date="2018-01" db="EMBL/GenBank/DDBJ databases">
        <title>Bacillus asahii Genome sequencing and assembly.</title>
        <authorList>
            <person name="Jiang H."/>
            <person name="Feng Y."/>
            <person name="Zhao F."/>
            <person name="Lin X."/>
        </authorList>
    </citation>
    <scope>NUCLEOTIDE SEQUENCE [LARGE SCALE GENOMIC DNA]</scope>
    <source>
        <strain evidence="7 8">OM18</strain>
    </source>
</reference>
<dbReference type="InterPro" id="IPR016169">
    <property type="entry name" value="FAD-bd_PCMH_sub2"/>
</dbReference>
<dbReference type="InterPro" id="IPR016166">
    <property type="entry name" value="FAD-bd_PCMH"/>
</dbReference>
<dbReference type="GO" id="GO:0016491">
    <property type="term" value="F:oxidoreductase activity"/>
    <property type="evidence" value="ECO:0007669"/>
    <property type="project" value="UniProtKB-KW"/>
</dbReference>
<dbReference type="AlphaFoldDB" id="A0A3Q9RNC6"/>
<dbReference type="SUPFAM" id="SSF56176">
    <property type="entry name" value="FAD-binding/transporter-associated domain-like"/>
    <property type="match status" value="1"/>
</dbReference>
<dbReference type="Proteomes" id="UP000283095">
    <property type="component" value="Chromosome"/>
</dbReference>
<dbReference type="InterPro" id="IPR012951">
    <property type="entry name" value="BBE"/>
</dbReference>
<keyword evidence="5" id="KW-0560">Oxidoreductase</keyword>
<dbReference type="PROSITE" id="PS51387">
    <property type="entry name" value="FAD_PCMH"/>
    <property type="match status" value="1"/>
</dbReference>
<protein>
    <submittedName>
        <fullName evidence="7">FAD-binding protein</fullName>
    </submittedName>
</protein>
<dbReference type="InterPro" id="IPR036318">
    <property type="entry name" value="FAD-bd_PCMH-like_sf"/>
</dbReference>
<evidence type="ECO:0000256" key="1">
    <source>
        <dbReference type="ARBA" id="ARBA00001974"/>
    </source>
</evidence>
<dbReference type="Gene3D" id="3.30.465.10">
    <property type="match status" value="1"/>
</dbReference>
<sequence length="450" mass="51011">MLEKTKLTGRIVTPDDSEYEQARTNNNLSVPKFPRLIVFCQNVKDVLNALKWVRENRIPFRVRSGRHSYENFSLVNGGLVIDISEMCNITVNREEMTAKIEAGANLGRVYNELWKYGTTIPAGTESSVGLVGLTLGGGIGMLTRLFGLTCDNLLEIEMVRASGHVDAKLIKANKNHNSDLFWACRGGGGGNFGIVTSLTFRVHPISKVSVFSITWGWEDFEDAFDTWQNWAPNTDVRLTSEIELKSKEANQIIAQGEFVGTSSKLKQLLQPLINTGSPTNVVVKEVPYIEAVQFFDDPSGNRPDYRKRSGSFLNKPFSKKAILTMKQFLANAPNEHSGIWHQSLGGEAGRIAPNKTAFYYRDAIIAQEYLATWNNLAEERQNIRWIEALRSALSPYTTGDYVNWPDRLIRDWPRAYYGENFSRLREVKTAYDPFNLFKFPQSIPPFKRWF</sequence>
<dbReference type="KEGG" id="pasa:BAOM_2499"/>
<name>A0A3Q9RNC6_9BACI</name>
<evidence type="ECO:0000256" key="5">
    <source>
        <dbReference type="ARBA" id="ARBA00023002"/>
    </source>
</evidence>
<keyword evidence="3" id="KW-0285">Flavoprotein</keyword>
<accession>A0A3Q9RNC6</accession>
<dbReference type="Gene3D" id="3.40.462.20">
    <property type="match status" value="1"/>
</dbReference>
<dbReference type="PANTHER" id="PTHR42973:SF39">
    <property type="entry name" value="FAD-BINDING PCMH-TYPE DOMAIN-CONTAINING PROTEIN"/>
    <property type="match status" value="1"/>
</dbReference>
<dbReference type="InterPro" id="IPR016167">
    <property type="entry name" value="FAD-bd_PCMH_sub1"/>
</dbReference>
<gene>
    <name evidence="7" type="ORF">BAOM_2499</name>
</gene>
<organism evidence="7 8">
    <name type="scientific">Peribacillus asahii</name>
    <dbReference type="NCBI Taxonomy" id="228899"/>
    <lineage>
        <taxon>Bacteria</taxon>
        <taxon>Bacillati</taxon>
        <taxon>Bacillota</taxon>
        <taxon>Bacilli</taxon>
        <taxon>Bacillales</taxon>
        <taxon>Bacillaceae</taxon>
        <taxon>Peribacillus</taxon>
    </lineage>
</organism>
<evidence type="ECO:0000256" key="3">
    <source>
        <dbReference type="ARBA" id="ARBA00022630"/>
    </source>
</evidence>
<comment type="cofactor">
    <cofactor evidence="1">
        <name>FAD</name>
        <dbReference type="ChEBI" id="CHEBI:57692"/>
    </cofactor>
</comment>
<dbReference type="EMBL" id="CP026095">
    <property type="protein sequence ID" value="AZV43108.1"/>
    <property type="molecule type" value="Genomic_DNA"/>
</dbReference>
<evidence type="ECO:0000259" key="6">
    <source>
        <dbReference type="PROSITE" id="PS51387"/>
    </source>
</evidence>
<keyword evidence="4" id="KW-0274">FAD</keyword>
<evidence type="ECO:0000256" key="2">
    <source>
        <dbReference type="ARBA" id="ARBA00005466"/>
    </source>
</evidence>
<feature type="domain" description="FAD-binding PCMH-type" evidence="6">
    <location>
        <begin position="30"/>
        <end position="205"/>
    </location>
</feature>
<proteinExistence type="inferred from homology"/>
<dbReference type="Pfam" id="PF08031">
    <property type="entry name" value="BBE"/>
    <property type="match status" value="1"/>
</dbReference>
<dbReference type="Gene3D" id="3.30.43.10">
    <property type="entry name" value="Uridine Diphospho-n-acetylenolpyruvylglucosamine Reductase, domain 2"/>
    <property type="match status" value="1"/>
</dbReference>
<comment type="similarity">
    <text evidence="2">Belongs to the oxygen-dependent FAD-linked oxidoreductase family.</text>
</comment>
<dbReference type="Pfam" id="PF01565">
    <property type="entry name" value="FAD_binding_4"/>
    <property type="match status" value="1"/>
</dbReference>
<evidence type="ECO:0000256" key="4">
    <source>
        <dbReference type="ARBA" id="ARBA00022827"/>
    </source>
</evidence>
<dbReference type="PANTHER" id="PTHR42973">
    <property type="entry name" value="BINDING OXIDOREDUCTASE, PUTATIVE (AFU_ORTHOLOGUE AFUA_1G17690)-RELATED"/>
    <property type="match status" value="1"/>
</dbReference>
<evidence type="ECO:0000313" key="7">
    <source>
        <dbReference type="EMBL" id="AZV43108.1"/>
    </source>
</evidence>
<dbReference type="InterPro" id="IPR006094">
    <property type="entry name" value="Oxid_FAD_bind_N"/>
</dbReference>
<dbReference type="InterPro" id="IPR050416">
    <property type="entry name" value="FAD-linked_Oxidoreductase"/>
</dbReference>